<dbReference type="InterPro" id="IPR053139">
    <property type="entry name" value="Surface_bspA-like"/>
</dbReference>
<dbReference type="PATRIC" id="fig|999422.3.peg.2629"/>
<name>H1HQR7_9BACT</name>
<protein>
    <recommendedName>
        <fullName evidence="4">Leucine-rich repeat domain-containing protein</fullName>
    </recommendedName>
</protein>
<dbReference type="RefSeq" id="WP_008566651.1">
    <property type="nucleotide sequence ID" value="NZ_JH594515.1"/>
</dbReference>
<dbReference type="PANTHER" id="PTHR45661:SF3">
    <property type="entry name" value="IG-LIKE DOMAIN-CONTAINING PROTEIN"/>
    <property type="match status" value="1"/>
</dbReference>
<feature type="signal peptide" evidence="1">
    <location>
        <begin position="1"/>
        <end position="23"/>
    </location>
</feature>
<dbReference type="InterPro" id="IPR026906">
    <property type="entry name" value="LRR_5"/>
</dbReference>
<dbReference type="InterPro" id="IPR032675">
    <property type="entry name" value="LRR_dom_sf"/>
</dbReference>
<evidence type="ECO:0008006" key="4">
    <source>
        <dbReference type="Google" id="ProtNLM"/>
    </source>
</evidence>
<accession>H1HQR7</accession>
<evidence type="ECO:0000313" key="2">
    <source>
        <dbReference type="EMBL" id="EHO65940.1"/>
    </source>
</evidence>
<organism evidence="2 3">
    <name type="scientific">Segatella maculosa OT 289</name>
    <dbReference type="NCBI Taxonomy" id="999422"/>
    <lineage>
        <taxon>Bacteria</taxon>
        <taxon>Pseudomonadati</taxon>
        <taxon>Bacteroidota</taxon>
        <taxon>Bacteroidia</taxon>
        <taxon>Bacteroidales</taxon>
        <taxon>Prevotellaceae</taxon>
        <taxon>Segatella</taxon>
    </lineage>
</organism>
<dbReference type="Proteomes" id="UP000003167">
    <property type="component" value="Unassembled WGS sequence"/>
</dbReference>
<dbReference type="PANTHER" id="PTHR45661">
    <property type="entry name" value="SURFACE ANTIGEN"/>
    <property type="match status" value="1"/>
</dbReference>
<dbReference type="EMBL" id="AGEK01000049">
    <property type="protein sequence ID" value="EHO65940.1"/>
    <property type="molecule type" value="Genomic_DNA"/>
</dbReference>
<feature type="chain" id="PRO_5005350230" description="Leucine-rich repeat domain-containing protein" evidence="1">
    <location>
        <begin position="24"/>
        <end position="916"/>
    </location>
</feature>
<evidence type="ECO:0000313" key="3">
    <source>
        <dbReference type="Proteomes" id="UP000003167"/>
    </source>
</evidence>
<proteinExistence type="predicted"/>
<keyword evidence="1" id="KW-0732">Signal</keyword>
<comment type="caution">
    <text evidence="2">The sequence shown here is derived from an EMBL/GenBank/DDBJ whole genome shotgun (WGS) entry which is preliminary data.</text>
</comment>
<evidence type="ECO:0000256" key="1">
    <source>
        <dbReference type="SAM" id="SignalP"/>
    </source>
</evidence>
<keyword evidence="3" id="KW-1185">Reference proteome</keyword>
<dbReference type="SUPFAM" id="SSF52058">
    <property type="entry name" value="L domain-like"/>
    <property type="match status" value="1"/>
</dbReference>
<dbReference type="HOGENOM" id="CLU_009157_0_0_10"/>
<dbReference type="Pfam" id="PF13306">
    <property type="entry name" value="LRR_5"/>
    <property type="match status" value="4"/>
</dbReference>
<gene>
    <name evidence="2" type="ORF">HMPREF9944_02511</name>
</gene>
<dbReference type="AlphaFoldDB" id="H1HQR7"/>
<dbReference type="Gene3D" id="3.80.10.10">
    <property type="entry name" value="Ribonuclease Inhibitor"/>
    <property type="match status" value="3"/>
</dbReference>
<reference evidence="2 3" key="1">
    <citation type="submission" date="2011-12" db="EMBL/GenBank/DDBJ databases">
        <title>The Genome Sequence of Prevotella maculosa OT 289.</title>
        <authorList>
            <consortium name="The Broad Institute Genome Sequencing Platform"/>
            <person name="Earl A."/>
            <person name="Ward D."/>
            <person name="Feldgarden M."/>
            <person name="Gevers D."/>
            <person name="Izard J."/>
            <person name="Blanton J.M."/>
            <person name="Mathney J."/>
            <person name="Tanner A.C."/>
            <person name="Dewhirst F.E."/>
            <person name="Young S.K."/>
            <person name="Zeng Q."/>
            <person name="Gargeya S."/>
            <person name="Fitzgerald M."/>
            <person name="Haas B."/>
            <person name="Abouelleil A."/>
            <person name="Alvarado L."/>
            <person name="Arachchi H.M."/>
            <person name="Berlin A."/>
            <person name="Chapman S.B."/>
            <person name="Gearin G."/>
            <person name="Goldberg J."/>
            <person name="Griggs A."/>
            <person name="Gujja S."/>
            <person name="Hansen M."/>
            <person name="Heiman D."/>
            <person name="Howarth C."/>
            <person name="Larimer J."/>
            <person name="Lui A."/>
            <person name="MacDonald P.J.P."/>
            <person name="McCowen C."/>
            <person name="Montmayeur A."/>
            <person name="Murphy C."/>
            <person name="Neiman D."/>
            <person name="Pearson M."/>
            <person name="Priest M."/>
            <person name="Roberts A."/>
            <person name="Saif S."/>
            <person name="Shea T."/>
            <person name="Sisk P."/>
            <person name="Stolte C."/>
            <person name="Sykes S."/>
            <person name="Wortman J."/>
            <person name="Nusbaum C."/>
            <person name="Birren B."/>
        </authorList>
    </citation>
    <scope>NUCLEOTIDE SEQUENCE [LARGE SCALE GENOMIC DNA]</scope>
    <source>
        <strain evidence="2 3">OT 289</strain>
    </source>
</reference>
<sequence length="916" mass="99881">MMNKKFGIGLLLSSFISAITVSAQTVGATFTSDGTTYKITVRNITTHANEVAICEITGNGVVTIPSTVRNTADNEDYSVTATDGISTKVSKEITQLILPASLKRIKFQSFYQTKSSGDVKLTSVTIPAGCTKIEQMCFVGPVKLTSFTVEAGNKNYKSVEGVIFSKDGKHLIVYPAAKAGKYTVPEGTKYIDAFAFFAAQKLTAIHIASSVETIGDKAFRYANAKKVTFAPNASLKSIGIHSFAESQLTGSIILPASLQSTAQCAFFMIPHLTEIHIANGSHLKTIANSSFSTNANLKVFKFDGSSILETIGDLSFRNNPKLTAFEVPASVTAIHTNVFQNTPLLECVTFQEKASITKILSKSFANSGIKYIALPASVTTIETLAFDNCANLQAVAIPSSLKRIDMGAFKHCEKLTEFQVDAGHTQFSSFDGMLCNKDRTTLFLFPAGRANAKQTILPPVYKIASYAFYGCENLTNLTFPATINNIEDKAFTLCPNLKSVSFIASSQLPTLTAVQFFQSAQPKDITIYTRKAWYDNTENNATIIQYYELFKAVHPSFIVTEGYDCGVEYLPLSATCTGVVGWNDKHTSIVLNQSVTEEASSDADRFGKTFPKVAYETTSMLDHAFEKATHLKAIVVLADINYMGKRAFNAASVRDIYLLGDMPVKHGAMTSVFAAGQNIYVKESKVSAYKELWEVETNTLNITSKIPLNREHTIDVVCYPFDVTFPADENKGSKPWMLADFTKANAPDNPSVHAIAITNDYVPAFVGVLTRVPNMGVTDSYCQIDETQAHDKTVIESLGYAATQDNRLIGVVEDTAVGTETGHRHYVFNATQGKFMLAETKSQIPFFTGYLQMKVQTSGATALALTFKGIETGITKVLGRNGKSDENAPYYNLNGLRVSHPSHGIYIQNGKKLIIK</sequence>
<dbReference type="STRING" id="999422.HMPREF9944_02511"/>
<dbReference type="OrthoDB" id="1055163at2"/>